<dbReference type="AlphaFoldDB" id="A0A9X7SI82"/>
<organism evidence="1 2">
    <name type="scientific">Streptococcus dysgalactiae subsp. dysgalactiae</name>
    <dbReference type="NCBI Taxonomy" id="99822"/>
    <lineage>
        <taxon>Bacteria</taxon>
        <taxon>Bacillati</taxon>
        <taxon>Bacillota</taxon>
        <taxon>Bacilli</taxon>
        <taxon>Lactobacillales</taxon>
        <taxon>Streptococcaceae</taxon>
        <taxon>Streptococcus</taxon>
    </lineage>
</organism>
<dbReference type="EMBL" id="CP033165">
    <property type="protein sequence ID" value="QGH02496.1"/>
    <property type="molecule type" value="Genomic_DNA"/>
</dbReference>
<protein>
    <submittedName>
        <fullName evidence="1">Uncharacterized protein</fullName>
    </submittedName>
</protein>
<dbReference type="Proteomes" id="UP000347383">
    <property type="component" value="Chromosome"/>
</dbReference>
<name>A0A9X7SI82_STRDY</name>
<dbReference type="RefSeq" id="WP_129556091.1">
    <property type="nucleotide sequence ID" value="NZ_CP033165.1"/>
</dbReference>
<evidence type="ECO:0000313" key="2">
    <source>
        <dbReference type="Proteomes" id="UP000347383"/>
    </source>
</evidence>
<proteinExistence type="predicted"/>
<gene>
    <name evidence="1" type="ORF">EA457_08045</name>
</gene>
<sequence length="111" mass="12133">MKKVLSVVIVFLATLCLVACGKSLKGTYISKTEASKATLIVDNNQSANLTVESLFGTYTFDGTINEKDKTIAFKGTVFGKEVEETATYEVTESGDLNITTKEFSGLYRKEK</sequence>
<evidence type="ECO:0000313" key="1">
    <source>
        <dbReference type="EMBL" id="QGH02496.1"/>
    </source>
</evidence>
<accession>A0A9X7SI82</accession>
<reference evidence="1 2" key="1">
    <citation type="submission" date="2018-10" db="EMBL/GenBank/DDBJ databases">
        <title>Comparative Genomics Analysis of the Streptococcus dysgalactiae subspecies dysgalactiae.</title>
        <authorList>
            <person name="Koh T.H."/>
            <person name="Abdul Rahman N."/>
            <person name="Sessions O.M."/>
        </authorList>
    </citation>
    <scope>NUCLEOTIDE SEQUENCE [LARGE SCALE GENOMIC DNA]</scope>
    <source>
        <strain evidence="1 2">DB60705-15</strain>
    </source>
</reference>